<dbReference type="Gene3D" id="3.10.129.10">
    <property type="entry name" value="Hotdog Thioesterase"/>
    <property type="match status" value="1"/>
</dbReference>
<evidence type="ECO:0000313" key="2">
    <source>
        <dbReference type="Proteomes" id="UP001500556"/>
    </source>
</evidence>
<accession>A0ABP8YFY0</accession>
<sequence>MELVVPARFCGPPESGNGGWTSGHLAGAVRTTPALPAVTVRLRTPPPLDRPMTVRDVPGDEGAVELVDGDHVVAQARPDRGPGGEGLPGPVAYEAAVEAGERFEGLAGHPFPTCFSCGTGRAPGDGLALRPGRIDSDAYACAWVPGADVDVETVWAALDCPGGWASGIAGRPMVLGTMTARVDELPTPGAAHVVMAWQRGEQGRKHLSGTALYTADGRLLAQAEATWIAVDPTTVRPAGATR</sequence>
<evidence type="ECO:0008006" key="3">
    <source>
        <dbReference type="Google" id="ProtNLM"/>
    </source>
</evidence>
<dbReference type="EMBL" id="BAABLO010000011">
    <property type="protein sequence ID" value="GAA4727887.1"/>
    <property type="molecule type" value="Genomic_DNA"/>
</dbReference>
<evidence type="ECO:0000313" key="1">
    <source>
        <dbReference type="EMBL" id="GAA4727887.1"/>
    </source>
</evidence>
<keyword evidence="2" id="KW-1185">Reference proteome</keyword>
<reference evidence="2" key="1">
    <citation type="journal article" date="2019" name="Int. J. Syst. Evol. Microbiol.">
        <title>The Global Catalogue of Microorganisms (GCM) 10K type strain sequencing project: providing services to taxonomists for standard genome sequencing and annotation.</title>
        <authorList>
            <consortium name="The Broad Institute Genomics Platform"/>
            <consortium name="The Broad Institute Genome Sequencing Center for Infectious Disease"/>
            <person name="Wu L."/>
            <person name="Ma J."/>
        </authorList>
    </citation>
    <scope>NUCLEOTIDE SEQUENCE [LARGE SCALE GENOMIC DNA]</scope>
    <source>
        <strain evidence="2">JCM 18961</strain>
    </source>
</reference>
<proteinExistence type="predicted"/>
<protein>
    <recommendedName>
        <fullName evidence="3">Thioesterase domain-containing protein</fullName>
    </recommendedName>
</protein>
<gene>
    <name evidence="1" type="ORF">GCM10025782_28260</name>
</gene>
<dbReference type="SUPFAM" id="SSF54637">
    <property type="entry name" value="Thioesterase/thiol ester dehydrase-isomerase"/>
    <property type="match status" value="1"/>
</dbReference>
<name>A0ABP8YFY0_9MICO</name>
<dbReference type="Proteomes" id="UP001500556">
    <property type="component" value="Unassembled WGS sequence"/>
</dbReference>
<dbReference type="InterPro" id="IPR029069">
    <property type="entry name" value="HotDog_dom_sf"/>
</dbReference>
<organism evidence="1 2">
    <name type="scientific">Pedococcus ginsenosidimutans</name>
    <dbReference type="NCBI Taxonomy" id="490570"/>
    <lineage>
        <taxon>Bacteria</taxon>
        <taxon>Bacillati</taxon>
        <taxon>Actinomycetota</taxon>
        <taxon>Actinomycetes</taxon>
        <taxon>Micrococcales</taxon>
        <taxon>Intrasporangiaceae</taxon>
        <taxon>Pedococcus</taxon>
    </lineage>
</organism>
<comment type="caution">
    <text evidence="1">The sequence shown here is derived from an EMBL/GenBank/DDBJ whole genome shotgun (WGS) entry which is preliminary data.</text>
</comment>
<dbReference type="RefSeq" id="WP_345504267.1">
    <property type="nucleotide sequence ID" value="NZ_BAABLO010000011.1"/>
</dbReference>